<dbReference type="Gene3D" id="3.40.50.1820">
    <property type="entry name" value="alpha/beta hydrolase"/>
    <property type="match status" value="1"/>
</dbReference>
<dbReference type="InterPro" id="IPR011659">
    <property type="entry name" value="WD40"/>
</dbReference>
<evidence type="ECO:0000256" key="1">
    <source>
        <dbReference type="ARBA" id="ARBA00022801"/>
    </source>
</evidence>
<sequence>MGNDRLKNPEEVAFDAQLPTVSAISPDGRWVAYGVTPGRTVWLAKVDGDTSPRKLGEGSNPTWSADSRHIYFLAEGRLHRERAEGGAGRSWKGEVSTCLPLADPDTVAVLSPDPSGNDPWVWGEAARLDRLRLLDLRTGAVKTPDVFQGRHVAELAERPGGGMLAILTQESAVPDPGELRPRLHLFDTATGEVRELGAAAVSARSLAWWEGPDGWHVAYVARTPPGLAGGNAVMDVALSDGEHRNLTEGLPVCPLSLAPGGLALVADGLDSAIYRLDPATRKFSEILPLKGLALWLTAGADGATVAMARSHAHEPLSVFAGPVHGPLVRRGDTAPELRAIEWGAHERLSYRAQDGLELDALLILPPGRSRQDGPFSLVTIVHSGPYARWADQLLLQAHEPAQWLAADGHAVFLPNPRRGMGHGHAFATNGIIGGQEWHDVLTGIDLLVEQGVADPLRLGIAGWSHGGYLAAWAVGHTDRFKRALVIAGISDWGMLAATGELGAFESALGGSTGWEGVGPHPHDERSPISYASAIRTPVLIVHGAEDTNVPLSQAQFLHRALRRFEVEHEFVVYPREGHIIAERNHRIDLLRRTRAWFSRLNGR</sequence>
<dbReference type="Pfam" id="PF00326">
    <property type="entry name" value="Peptidase_S9"/>
    <property type="match status" value="1"/>
</dbReference>
<feature type="domain" description="Peptidase S9 prolyl oligopeptidase catalytic" evidence="3">
    <location>
        <begin position="401"/>
        <end position="599"/>
    </location>
</feature>
<dbReference type="Gene3D" id="2.120.10.30">
    <property type="entry name" value="TolB, C-terminal domain"/>
    <property type="match status" value="1"/>
</dbReference>
<evidence type="ECO:0000256" key="2">
    <source>
        <dbReference type="ARBA" id="ARBA00022825"/>
    </source>
</evidence>
<organism evidence="4 5">
    <name type="scientific">Nonomuraea longicatena</name>
    <dbReference type="NCBI Taxonomy" id="83682"/>
    <lineage>
        <taxon>Bacteria</taxon>
        <taxon>Bacillati</taxon>
        <taxon>Actinomycetota</taxon>
        <taxon>Actinomycetes</taxon>
        <taxon>Streptosporangiales</taxon>
        <taxon>Streptosporangiaceae</taxon>
        <taxon>Nonomuraea</taxon>
    </lineage>
</organism>
<dbReference type="Pfam" id="PF07676">
    <property type="entry name" value="PD40"/>
    <property type="match status" value="1"/>
</dbReference>
<keyword evidence="2" id="KW-0720">Serine protease</keyword>
<accession>A0ABP4AGQ9</accession>
<dbReference type="EMBL" id="BAAAHQ010000023">
    <property type="protein sequence ID" value="GAA0936471.1"/>
    <property type="molecule type" value="Genomic_DNA"/>
</dbReference>
<dbReference type="InterPro" id="IPR011042">
    <property type="entry name" value="6-blade_b-propeller_TolB-like"/>
</dbReference>
<dbReference type="PANTHER" id="PTHR42776">
    <property type="entry name" value="SERINE PEPTIDASE S9 FAMILY MEMBER"/>
    <property type="match status" value="1"/>
</dbReference>
<dbReference type="InterPro" id="IPR001375">
    <property type="entry name" value="Peptidase_S9_cat"/>
</dbReference>
<gene>
    <name evidence="4" type="ORF">GCM10009560_45160</name>
</gene>
<evidence type="ECO:0000313" key="5">
    <source>
        <dbReference type="Proteomes" id="UP001501578"/>
    </source>
</evidence>
<evidence type="ECO:0000259" key="3">
    <source>
        <dbReference type="Pfam" id="PF00326"/>
    </source>
</evidence>
<dbReference type="InterPro" id="IPR029058">
    <property type="entry name" value="AB_hydrolase_fold"/>
</dbReference>
<name>A0ABP4AGQ9_9ACTN</name>
<keyword evidence="1" id="KW-0378">Hydrolase</keyword>
<dbReference type="SUPFAM" id="SSF82171">
    <property type="entry name" value="DPP6 N-terminal domain-like"/>
    <property type="match status" value="1"/>
</dbReference>
<comment type="caution">
    <text evidence="4">The sequence shown here is derived from an EMBL/GenBank/DDBJ whole genome shotgun (WGS) entry which is preliminary data.</text>
</comment>
<dbReference type="PANTHER" id="PTHR42776:SF27">
    <property type="entry name" value="DIPEPTIDYL PEPTIDASE FAMILY MEMBER 6"/>
    <property type="match status" value="1"/>
</dbReference>
<proteinExistence type="predicted"/>
<keyword evidence="2" id="KW-0645">Protease</keyword>
<protein>
    <submittedName>
        <fullName evidence="4">S9 family peptidase</fullName>
    </submittedName>
</protein>
<dbReference type="Proteomes" id="UP001501578">
    <property type="component" value="Unassembled WGS sequence"/>
</dbReference>
<dbReference type="SUPFAM" id="SSF53474">
    <property type="entry name" value="alpha/beta-Hydrolases"/>
    <property type="match status" value="1"/>
</dbReference>
<reference evidence="5" key="1">
    <citation type="journal article" date="2019" name="Int. J. Syst. Evol. Microbiol.">
        <title>The Global Catalogue of Microorganisms (GCM) 10K type strain sequencing project: providing services to taxonomists for standard genome sequencing and annotation.</title>
        <authorList>
            <consortium name="The Broad Institute Genomics Platform"/>
            <consortium name="The Broad Institute Genome Sequencing Center for Infectious Disease"/>
            <person name="Wu L."/>
            <person name="Ma J."/>
        </authorList>
    </citation>
    <scope>NUCLEOTIDE SEQUENCE [LARGE SCALE GENOMIC DNA]</scope>
    <source>
        <strain evidence="5">JCM 11136</strain>
    </source>
</reference>
<evidence type="ECO:0000313" key="4">
    <source>
        <dbReference type="EMBL" id="GAA0936471.1"/>
    </source>
</evidence>
<keyword evidence="5" id="KW-1185">Reference proteome</keyword>